<evidence type="ECO:0000313" key="2">
    <source>
        <dbReference type="EMBL" id="KNX40353.1"/>
    </source>
</evidence>
<reference evidence="3" key="1">
    <citation type="submission" date="2015-07" db="EMBL/GenBank/DDBJ databases">
        <title>Draft Genome Sequence of Roseovarius tolerans EL-164, a producer of N-Acylated Alanine Methyl Esters (NAMEs).</title>
        <authorList>
            <person name="Voget S."/>
            <person name="Bruns H."/>
            <person name="Wagner-Doebler I."/>
            <person name="Schulz S."/>
            <person name="Daniel R."/>
        </authorList>
    </citation>
    <scope>NUCLEOTIDE SEQUENCE [LARGE SCALE GENOMIC DNA]</scope>
    <source>
        <strain evidence="3">EL-164</strain>
    </source>
</reference>
<evidence type="ECO:0000313" key="3">
    <source>
        <dbReference type="Proteomes" id="UP000037046"/>
    </source>
</evidence>
<keyword evidence="1" id="KW-0472">Membrane</keyword>
<dbReference type="InterPro" id="IPR051533">
    <property type="entry name" value="WaaL-like"/>
</dbReference>
<dbReference type="PANTHER" id="PTHR37422">
    <property type="entry name" value="TEICHURONIC ACID BIOSYNTHESIS PROTEIN TUAE"/>
    <property type="match status" value="1"/>
</dbReference>
<keyword evidence="1" id="KW-1133">Transmembrane helix</keyword>
<evidence type="ECO:0000256" key="1">
    <source>
        <dbReference type="SAM" id="Phobius"/>
    </source>
</evidence>
<feature type="transmembrane region" description="Helical" evidence="1">
    <location>
        <begin position="85"/>
        <end position="104"/>
    </location>
</feature>
<dbReference type="RefSeq" id="WP_050663959.1">
    <property type="nucleotide sequence ID" value="NZ_CP118494.1"/>
</dbReference>
<comment type="caution">
    <text evidence="2">The sequence shown here is derived from an EMBL/GenBank/DDBJ whole genome shotgun (WGS) entry which is preliminary data.</text>
</comment>
<feature type="transmembrane region" description="Helical" evidence="1">
    <location>
        <begin position="236"/>
        <end position="263"/>
    </location>
</feature>
<dbReference type="AlphaFoldDB" id="A0A0L6CS30"/>
<feature type="transmembrane region" description="Helical" evidence="1">
    <location>
        <begin position="124"/>
        <end position="141"/>
    </location>
</feature>
<dbReference type="PANTHER" id="PTHR37422:SF13">
    <property type="entry name" value="LIPOPOLYSACCHARIDE BIOSYNTHESIS PROTEIN PA4999-RELATED"/>
    <property type="match status" value="1"/>
</dbReference>
<keyword evidence="1" id="KW-0812">Transmembrane</keyword>
<dbReference type="PATRIC" id="fig|74031.6.peg.3178"/>
<protein>
    <recommendedName>
        <fullName evidence="4">O-Antigen ligase</fullName>
    </recommendedName>
</protein>
<feature type="transmembrane region" description="Helical" evidence="1">
    <location>
        <begin position="6"/>
        <end position="22"/>
    </location>
</feature>
<dbReference type="STRING" id="74031.SAMN04488077_104260"/>
<feature type="transmembrane region" description="Helical" evidence="1">
    <location>
        <begin position="205"/>
        <end position="227"/>
    </location>
</feature>
<dbReference type="EMBL" id="LGVV01000056">
    <property type="protein sequence ID" value="KNX40353.1"/>
    <property type="molecule type" value="Genomic_DNA"/>
</dbReference>
<organism evidence="2 3">
    <name type="scientific">Roseovarius tolerans</name>
    <dbReference type="NCBI Taxonomy" id="74031"/>
    <lineage>
        <taxon>Bacteria</taxon>
        <taxon>Pseudomonadati</taxon>
        <taxon>Pseudomonadota</taxon>
        <taxon>Alphaproteobacteria</taxon>
        <taxon>Rhodobacterales</taxon>
        <taxon>Roseobacteraceae</taxon>
        <taxon>Roseovarius</taxon>
    </lineage>
</organism>
<dbReference type="Proteomes" id="UP000037046">
    <property type="component" value="Unassembled WGS sequence"/>
</dbReference>
<sequence>MPNALAYLMLAVWPLVTLVMFRRWPIERALIWSLLGAYLFLPPPPAAFDFPLMPPLTKESLPSVATFLICRVVCGRRAPLLPEGWLARGLVLIFVFCPVATVLTNMEPVFFGSVGLPALGLKDMVAQVLLQFILLLPFLMARQHLASQQGLRELVIAVVLGGLIYSLPMLLEVRLSPQLNTWVYGYFQHDFGQMMRQGGFRPIVFMYHGLWVAFFAMMAMTCAIALAREADARRRVLLLVAAGYMGVVLVLCKSLGSLIYGIYLAPLALFLPTRTQIRIAGIMAVVAVAYPVLKGAGLIPVDWMMEQAAKVSGERAGSLGFRFENEDILMERALEKPLFGWGSWGRNHILDPVSGVIQTVADGRWIIVIGSLGWVGYLAEFGLIALPVLLLWVNGRYLPDEAYVRLIGPVALLLAVNMIDMLPNATLTPITWLFAGAVLGLAEAARRGALAPGERTAPAAGSRSLGWRPIM</sequence>
<evidence type="ECO:0008006" key="4">
    <source>
        <dbReference type="Google" id="ProtNLM"/>
    </source>
</evidence>
<feature type="transmembrane region" description="Helical" evidence="1">
    <location>
        <begin position="365"/>
        <end position="390"/>
    </location>
</feature>
<accession>A0A0L6CS30</accession>
<feature type="transmembrane region" description="Helical" evidence="1">
    <location>
        <begin position="153"/>
        <end position="171"/>
    </location>
</feature>
<dbReference type="OrthoDB" id="7595044at2"/>
<gene>
    <name evidence="2" type="ORF">ROTO_31110</name>
</gene>
<feature type="transmembrane region" description="Helical" evidence="1">
    <location>
        <begin position="275"/>
        <end position="293"/>
    </location>
</feature>
<proteinExistence type="predicted"/>
<keyword evidence="3" id="KW-1185">Reference proteome</keyword>
<feature type="transmembrane region" description="Helical" evidence="1">
    <location>
        <begin position="402"/>
        <end position="419"/>
    </location>
</feature>
<name>A0A0L6CS30_9RHOB</name>